<dbReference type="InterPro" id="IPR036188">
    <property type="entry name" value="FAD/NAD-bd_sf"/>
</dbReference>
<dbReference type="InterPro" id="IPR023753">
    <property type="entry name" value="FAD/NAD-binding_dom"/>
</dbReference>
<organism evidence="5 6">
    <name type="scientific">Methylobacterium phyllostachyos</name>
    <dbReference type="NCBI Taxonomy" id="582672"/>
    <lineage>
        <taxon>Bacteria</taxon>
        <taxon>Pseudomonadati</taxon>
        <taxon>Pseudomonadota</taxon>
        <taxon>Alphaproteobacteria</taxon>
        <taxon>Hyphomicrobiales</taxon>
        <taxon>Methylobacteriaceae</taxon>
        <taxon>Methylobacterium</taxon>
    </lineage>
</organism>
<proteinExistence type="predicted"/>
<dbReference type="STRING" id="582672.SAMN05216360_13119"/>
<feature type="domain" description="FAD/NAD(P)-binding" evidence="4">
    <location>
        <begin position="3"/>
        <end position="283"/>
    </location>
</feature>
<gene>
    <name evidence="5" type="ORF">SAMN05216360_13119</name>
</gene>
<dbReference type="PANTHER" id="PTHR48105">
    <property type="entry name" value="THIOREDOXIN REDUCTASE 1-RELATED-RELATED"/>
    <property type="match status" value="1"/>
</dbReference>
<evidence type="ECO:0000256" key="3">
    <source>
        <dbReference type="ARBA" id="ARBA00023002"/>
    </source>
</evidence>
<keyword evidence="3" id="KW-0560">Oxidoreductase</keyword>
<protein>
    <recommendedName>
        <fullName evidence="1">Thioredoxin reductase</fullName>
    </recommendedName>
</protein>
<dbReference type="InterPro" id="IPR050097">
    <property type="entry name" value="Ferredoxin-NADP_redctase_2"/>
</dbReference>
<dbReference type="PRINTS" id="PR00469">
    <property type="entry name" value="PNDRDTASEII"/>
</dbReference>
<dbReference type="Pfam" id="PF07992">
    <property type="entry name" value="Pyr_redox_2"/>
    <property type="match status" value="1"/>
</dbReference>
<dbReference type="EMBL" id="FNHS01000031">
    <property type="protein sequence ID" value="SDO63232.1"/>
    <property type="molecule type" value="Genomic_DNA"/>
</dbReference>
<evidence type="ECO:0000256" key="2">
    <source>
        <dbReference type="ARBA" id="ARBA00022630"/>
    </source>
</evidence>
<name>A0A1H0L592_9HYPH</name>
<dbReference type="Proteomes" id="UP000198704">
    <property type="component" value="Unassembled WGS sequence"/>
</dbReference>
<evidence type="ECO:0000256" key="1">
    <source>
        <dbReference type="ARBA" id="ARBA00018719"/>
    </source>
</evidence>
<reference evidence="6" key="1">
    <citation type="submission" date="2016-10" db="EMBL/GenBank/DDBJ databases">
        <authorList>
            <person name="Varghese N."/>
            <person name="Submissions S."/>
        </authorList>
    </citation>
    <scope>NUCLEOTIDE SEQUENCE [LARGE SCALE GENOMIC DNA]</scope>
    <source>
        <strain evidence="6">BL47</strain>
    </source>
</reference>
<evidence type="ECO:0000313" key="6">
    <source>
        <dbReference type="Proteomes" id="UP000198704"/>
    </source>
</evidence>
<dbReference type="OrthoDB" id="9786503at2"/>
<dbReference type="PRINTS" id="PR00368">
    <property type="entry name" value="FADPNR"/>
</dbReference>
<dbReference type="AlphaFoldDB" id="A0A1H0L592"/>
<accession>A0A1H0L592</accession>
<keyword evidence="2" id="KW-0285">Flavoprotein</keyword>
<sequence length="301" mass="30934">MPFDVIVVGGSFAGLAAATYIARGRRSVCVVDAGKPRNRFATASHGFLGQDGSDPQTMLSQARGQLAAYPQATIIEGEAVDVRAGRDFTVTLASGETLDAARLILAYGITDLLPEIPGLAERWGKSVLHCPYCHGYEFADGKLGVLAGSPLSAHQALLIAEWGPTTLYLNGGDMPDVGTCARLAGRGIGIEPAPVAALVGEGDALSGLRLGDGRTSAVEALYLAPHSRMNSPLAERLGCVLDEGPFGPVIRTDASKQTTVAGVYAAGDIARAPHSVSWAVADGVTAGVSVHQSLAFASLAA</sequence>
<dbReference type="Gene3D" id="3.50.50.60">
    <property type="entry name" value="FAD/NAD(P)-binding domain"/>
    <property type="match status" value="2"/>
</dbReference>
<keyword evidence="6" id="KW-1185">Reference proteome</keyword>
<dbReference type="RefSeq" id="WP_091722778.1">
    <property type="nucleotide sequence ID" value="NZ_FNHS01000031.1"/>
</dbReference>
<dbReference type="SUPFAM" id="SSF51905">
    <property type="entry name" value="FAD/NAD(P)-binding domain"/>
    <property type="match status" value="1"/>
</dbReference>
<evidence type="ECO:0000313" key="5">
    <source>
        <dbReference type="EMBL" id="SDO63232.1"/>
    </source>
</evidence>
<evidence type="ECO:0000259" key="4">
    <source>
        <dbReference type="Pfam" id="PF07992"/>
    </source>
</evidence>
<dbReference type="GO" id="GO:0016491">
    <property type="term" value="F:oxidoreductase activity"/>
    <property type="evidence" value="ECO:0007669"/>
    <property type="project" value="UniProtKB-KW"/>
</dbReference>